<organism evidence="1 2">
    <name type="scientific">Pyxidicoccus parkwayensis</name>
    <dbReference type="NCBI Taxonomy" id="2813578"/>
    <lineage>
        <taxon>Bacteria</taxon>
        <taxon>Pseudomonadati</taxon>
        <taxon>Myxococcota</taxon>
        <taxon>Myxococcia</taxon>
        <taxon>Myxococcales</taxon>
        <taxon>Cystobacterineae</taxon>
        <taxon>Myxococcaceae</taxon>
        <taxon>Pyxidicoccus</taxon>
    </lineage>
</organism>
<keyword evidence="2" id="KW-1185">Reference proteome</keyword>
<proteinExistence type="predicted"/>
<dbReference type="EMBL" id="CP071090">
    <property type="protein sequence ID" value="QSQ19506.1"/>
    <property type="molecule type" value="Genomic_DNA"/>
</dbReference>
<accession>A0ABX7NM49</accession>
<reference evidence="1 2" key="1">
    <citation type="submission" date="2021-02" db="EMBL/GenBank/DDBJ databases">
        <title>De Novo genome assembly of isolated myxobacteria.</title>
        <authorList>
            <person name="Stevens D.C."/>
        </authorList>
    </citation>
    <scope>NUCLEOTIDE SEQUENCE [LARGE SCALE GENOMIC DNA]</scope>
    <source>
        <strain evidence="2">SCPEA02</strain>
    </source>
</reference>
<evidence type="ECO:0000313" key="1">
    <source>
        <dbReference type="EMBL" id="QSQ19506.1"/>
    </source>
</evidence>
<dbReference type="RefSeq" id="WP_206721090.1">
    <property type="nucleotide sequence ID" value="NZ_CP071090.1"/>
</dbReference>
<name>A0ABX7NM49_9BACT</name>
<sequence length="96" mass="10620">MEYLKKLGLGLVVAAAVIGYKFYSKSSAKTEVREQLQRICEKDAECLGSVEQHFESCFEQHYKLGGRRRAGGLDQSAMVSCINGRAGKPLFSVSEE</sequence>
<protein>
    <submittedName>
        <fullName evidence="1">Uncharacterized protein</fullName>
    </submittedName>
</protein>
<evidence type="ECO:0000313" key="2">
    <source>
        <dbReference type="Proteomes" id="UP000662747"/>
    </source>
</evidence>
<dbReference type="Proteomes" id="UP000662747">
    <property type="component" value="Chromosome"/>
</dbReference>
<gene>
    <name evidence="1" type="ORF">JY651_29830</name>
</gene>